<sequence length="482" mass="53006">MSSQRLTSPGIVEPKGRAVGGTEHSWCRAVPGGTGIAVLAILTTRFPRNSVLENALHKLQKSHPILRSRLHTGSSSTNTISFITSPTPFIKLKAFTLSSTFEILENPSNPKNHPVSPLHLILEHELNQNSWCNDNRAVPSSKNDVIQDMFFATIYALPNAKWVLVLRLHASACDRTTAVSLLREMVALVSEEVRGAAPPPKEIADEGEVCLSIEDLVPNKKVKKGLWERGIDMLGYSVNSLRLTNLRFKDSRSPRSSQVVRLQMNQQDTEKIIAGCKSRGIKLCGALTSAGIIAAHKSKNRVDKQRKYAVVTLTDCRSLLEPSLSNHHFGFYHSAILNTHVMKGGEKLWELAQKVYAAFASYKNCNRHFSDMADLNFLMCKAIDNPGLTPSSSLRTALLSVFEESVTDNHAAMQKEVGVEDYMGCAAAHGIGPSIAIFDTIRDGRLDCVCVYPSPLHSREQMQEFIDSMKSVLVEGCGGDVV</sequence>
<keyword evidence="2" id="KW-1185">Reference proteome</keyword>
<dbReference type="PANTHER" id="PTHR34375:SF3">
    <property type="entry name" value="CONDENSATION DOMAIN-CONTAINING PROTEIN"/>
    <property type="match status" value="1"/>
</dbReference>
<comment type="caution">
    <text evidence="1">The sequence shown here is derived from an EMBL/GenBank/DDBJ whole genome shotgun (WGS) entry which is preliminary data.</text>
</comment>
<evidence type="ECO:0000313" key="2">
    <source>
        <dbReference type="Proteomes" id="UP001162972"/>
    </source>
</evidence>
<dbReference type="EMBL" id="JAPFFJ010000006">
    <property type="protein sequence ID" value="KAJ6425582.1"/>
    <property type="molecule type" value="Genomic_DNA"/>
</dbReference>
<dbReference type="Gene3D" id="3.30.559.30">
    <property type="entry name" value="Nonribosomal peptide synthetase, condensation domain"/>
    <property type="match status" value="1"/>
</dbReference>
<reference evidence="1 2" key="1">
    <citation type="journal article" date="2023" name="Int. J. Mol. Sci.">
        <title>De Novo Assembly and Annotation of 11 Diverse Shrub Willow (Salix) Genomes Reveals Novel Gene Organization in Sex-Linked Regions.</title>
        <authorList>
            <person name="Hyden B."/>
            <person name="Feng K."/>
            <person name="Yates T.B."/>
            <person name="Jawdy S."/>
            <person name="Cereghino C."/>
            <person name="Smart L.B."/>
            <person name="Muchero W."/>
        </authorList>
    </citation>
    <scope>NUCLEOTIDE SEQUENCE [LARGE SCALE GENOMIC DNA]</scope>
    <source>
        <tissue evidence="1">Shoot tip</tissue>
    </source>
</reference>
<dbReference type="InterPro" id="IPR023213">
    <property type="entry name" value="CAT-like_dom_sf"/>
</dbReference>
<dbReference type="PANTHER" id="PTHR34375">
    <property type="entry name" value="GATA ZINC FINGER PROTEIN-RELATED"/>
    <property type="match status" value="1"/>
</dbReference>
<dbReference type="AlphaFoldDB" id="A0AAD6KL83"/>
<dbReference type="Gene3D" id="3.30.559.10">
    <property type="entry name" value="Chloramphenicol acetyltransferase-like domain"/>
    <property type="match status" value="1"/>
</dbReference>
<organism evidence="1 2">
    <name type="scientific">Salix udensis</name>
    <dbReference type="NCBI Taxonomy" id="889485"/>
    <lineage>
        <taxon>Eukaryota</taxon>
        <taxon>Viridiplantae</taxon>
        <taxon>Streptophyta</taxon>
        <taxon>Embryophyta</taxon>
        <taxon>Tracheophyta</taxon>
        <taxon>Spermatophyta</taxon>
        <taxon>Magnoliopsida</taxon>
        <taxon>eudicotyledons</taxon>
        <taxon>Gunneridae</taxon>
        <taxon>Pentapetalae</taxon>
        <taxon>rosids</taxon>
        <taxon>fabids</taxon>
        <taxon>Malpighiales</taxon>
        <taxon>Salicaceae</taxon>
        <taxon>Saliceae</taxon>
        <taxon>Salix</taxon>
    </lineage>
</organism>
<evidence type="ECO:0000313" key="1">
    <source>
        <dbReference type="EMBL" id="KAJ6425582.1"/>
    </source>
</evidence>
<gene>
    <name evidence="1" type="ORF">OIU84_026206</name>
</gene>
<dbReference type="Proteomes" id="UP001162972">
    <property type="component" value="Chromosome 16"/>
</dbReference>
<name>A0AAD6KL83_9ROSI</name>
<dbReference type="SUPFAM" id="SSF52777">
    <property type="entry name" value="CoA-dependent acyltransferases"/>
    <property type="match status" value="2"/>
</dbReference>
<accession>A0AAD6KL83</accession>
<proteinExistence type="predicted"/>
<protein>
    <submittedName>
        <fullName evidence="1">Uncharacterized protein</fullName>
    </submittedName>
</protein>